<dbReference type="HOGENOM" id="CLU_3403137_0_0_0"/>
<dbReference type="Proteomes" id="UP000002208">
    <property type="component" value="Chromosome"/>
</dbReference>
<keyword evidence="2" id="KW-1185">Reference proteome</keyword>
<accession>X5H5N2</accession>
<proteinExistence type="predicted"/>
<evidence type="ECO:0000313" key="2">
    <source>
        <dbReference type="Proteomes" id="UP000002208"/>
    </source>
</evidence>
<dbReference type="STRING" id="546414.Deide_09148"/>
<reference evidence="1 2" key="1">
    <citation type="journal article" date="2009" name="PLoS Genet.">
        <title>Alliance of proteomics and genomics to unravel the specificities of Sahara bacterium Deinococcus deserti.</title>
        <authorList>
            <person name="de Groot A."/>
            <person name="Dulermo R."/>
            <person name="Ortet P."/>
            <person name="Blanchard L."/>
            <person name="Guerin P."/>
            <person name="Fernandez B."/>
            <person name="Vacherie B."/>
            <person name="Dossat C."/>
            <person name="Jolivet E."/>
            <person name="Siguier P."/>
            <person name="Chandler M."/>
            <person name="Barakat M."/>
            <person name="Dedieu A."/>
            <person name="Barbe V."/>
            <person name="Heulin T."/>
            <person name="Sommer S."/>
            <person name="Achouak W."/>
            <person name="Armengaud J."/>
        </authorList>
    </citation>
    <scope>NUCLEOTIDE SEQUENCE [LARGE SCALE GENOMIC DNA]</scope>
    <source>
        <strain evidence="2">DSM 17065 / CIP 109153 / LMG 22923 / VCD115</strain>
    </source>
</reference>
<name>X5H5N2_DEIDV</name>
<dbReference type="AlphaFoldDB" id="X5H5N2"/>
<evidence type="ECO:0000313" key="1">
    <source>
        <dbReference type="EMBL" id="AHX26498.1"/>
    </source>
</evidence>
<dbReference type="PaxDb" id="546414-Deide_09148"/>
<dbReference type="KEGG" id="ddr:Deide_09148"/>
<dbReference type="EMBL" id="CP001114">
    <property type="protein sequence ID" value="AHX26498.1"/>
    <property type="molecule type" value="Genomic_DNA"/>
</dbReference>
<gene>
    <name evidence="1" type="ordered locus">Deide_09148</name>
</gene>
<organism evidence="1 2">
    <name type="scientific">Deinococcus deserti (strain DSM 17065 / CIP 109153 / LMG 22923 / VCD115)</name>
    <dbReference type="NCBI Taxonomy" id="546414"/>
    <lineage>
        <taxon>Bacteria</taxon>
        <taxon>Thermotogati</taxon>
        <taxon>Deinococcota</taxon>
        <taxon>Deinococci</taxon>
        <taxon>Deinococcales</taxon>
        <taxon>Deinococcaceae</taxon>
        <taxon>Deinococcus</taxon>
    </lineage>
</organism>
<protein>
    <submittedName>
        <fullName evidence="1">Uncharacterized protein</fullName>
    </submittedName>
</protein>
<sequence length="30" mass="3193">MTRPTARQLQLAMATVLLLTLLGGALGRLL</sequence>